<dbReference type="Gene3D" id="3.30.2310.20">
    <property type="entry name" value="RelE-like"/>
    <property type="match status" value="1"/>
</dbReference>
<dbReference type="Pfam" id="PF05016">
    <property type="entry name" value="ParE_toxin"/>
    <property type="match status" value="1"/>
</dbReference>
<dbReference type="OrthoDB" id="9806083at2"/>
<proteinExistence type="predicted"/>
<reference evidence="3" key="1">
    <citation type="submission" date="2016-11" db="EMBL/GenBank/DDBJ databases">
        <authorList>
            <person name="Varghese N."/>
            <person name="Submissions S."/>
        </authorList>
    </citation>
    <scope>NUCLEOTIDE SEQUENCE [LARGE SCALE GENOMIC DNA]</scope>
    <source>
        <strain evidence="3">DSM 10349</strain>
    </source>
</reference>
<dbReference type="EMBL" id="FRAR01000012">
    <property type="protein sequence ID" value="SHK39445.1"/>
    <property type="molecule type" value="Genomic_DNA"/>
</dbReference>
<protein>
    <submittedName>
        <fullName evidence="2">Addiction module toxin, RelE/StbE family</fullName>
    </submittedName>
</protein>
<evidence type="ECO:0000256" key="1">
    <source>
        <dbReference type="ARBA" id="ARBA00022649"/>
    </source>
</evidence>
<organism evidence="2 3">
    <name type="scientific">Desulforamulus aeronauticus DSM 10349</name>
    <dbReference type="NCBI Taxonomy" id="1121421"/>
    <lineage>
        <taxon>Bacteria</taxon>
        <taxon>Bacillati</taxon>
        <taxon>Bacillota</taxon>
        <taxon>Clostridia</taxon>
        <taxon>Eubacteriales</taxon>
        <taxon>Peptococcaceae</taxon>
        <taxon>Desulforamulus</taxon>
    </lineage>
</organism>
<dbReference type="InterPro" id="IPR007712">
    <property type="entry name" value="RelE/ParE_toxin"/>
</dbReference>
<dbReference type="STRING" id="1121421.SAMN02745123_01713"/>
<keyword evidence="3" id="KW-1185">Reference proteome</keyword>
<dbReference type="RefSeq" id="WP_072913085.1">
    <property type="nucleotide sequence ID" value="NZ_FRAR01000012.1"/>
</dbReference>
<dbReference type="InterPro" id="IPR035093">
    <property type="entry name" value="RelE/ParE_toxin_dom_sf"/>
</dbReference>
<dbReference type="AlphaFoldDB" id="A0A1M6S407"/>
<gene>
    <name evidence="2" type="ORF">SAMN02745123_01713</name>
</gene>
<name>A0A1M6S407_9FIRM</name>
<evidence type="ECO:0000313" key="3">
    <source>
        <dbReference type="Proteomes" id="UP000183997"/>
    </source>
</evidence>
<keyword evidence="1" id="KW-1277">Toxin-antitoxin system</keyword>
<sequence>MNKLHYSPEALRDLNEIWEYIFGELENPTAAENTVNTILEAIDKLQDFSGVGSLLSSVVELESDYRFLVCGNYLAFYRVVGSNVYIDRVLYGRRDYLRILFDKSME</sequence>
<accession>A0A1M6S407</accession>
<dbReference type="NCBIfam" id="TIGR02385">
    <property type="entry name" value="RelE_StbE"/>
    <property type="match status" value="1"/>
</dbReference>
<evidence type="ECO:0000313" key="2">
    <source>
        <dbReference type="EMBL" id="SHK39445.1"/>
    </source>
</evidence>
<dbReference type="Proteomes" id="UP000183997">
    <property type="component" value="Unassembled WGS sequence"/>
</dbReference>